<dbReference type="Gene3D" id="3.30.70.20">
    <property type="match status" value="2"/>
</dbReference>
<dbReference type="PANTHER" id="PTHR43177">
    <property type="entry name" value="PROTEIN NRFC"/>
    <property type="match status" value="1"/>
</dbReference>
<keyword evidence="2" id="KW-0004">4Fe-4S</keyword>
<evidence type="ECO:0000256" key="4">
    <source>
        <dbReference type="ARBA" id="ARBA00022737"/>
    </source>
</evidence>
<feature type="domain" description="4Fe-4S ferredoxin-type" evidence="8">
    <location>
        <begin position="6"/>
        <end position="35"/>
    </location>
</feature>
<dbReference type="RefSeq" id="WP_012798265.1">
    <property type="nucleotide sequence ID" value="NC_013165.1"/>
</dbReference>
<keyword evidence="10" id="KW-1185">Reference proteome</keyword>
<evidence type="ECO:0000256" key="1">
    <source>
        <dbReference type="ARBA" id="ARBA00022448"/>
    </source>
</evidence>
<dbReference type="PANTHER" id="PTHR43177:SF5">
    <property type="entry name" value="ANAEROBIC DIMETHYL SULFOXIDE REDUCTASE CHAIN B-RELATED"/>
    <property type="match status" value="1"/>
</dbReference>
<dbReference type="HOGENOM" id="CLU_043374_1_1_11"/>
<dbReference type="GO" id="GO:0051539">
    <property type="term" value="F:4 iron, 4 sulfur cluster binding"/>
    <property type="evidence" value="ECO:0007669"/>
    <property type="project" value="UniProtKB-KW"/>
</dbReference>
<feature type="domain" description="4Fe-4S ferredoxin-type" evidence="8">
    <location>
        <begin position="58"/>
        <end position="89"/>
    </location>
</feature>
<feature type="domain" description="4Fe-4S ferredoxin-type" evidence="8">
    <location>
        <begin position="91"/>
        <end position="120"/>
    </location>
</feature>
<keyword evidence="4" id="KW-0677">Repeat</keyword>
<dbReference type="SUPFAM" id="SSF54862">
    <property type="entry name" value="4Fe-4S ferredoxins"/>
    <property type="match status" value="1"/>
</dbReference>
<evidence type="ECO:0000256" key="7">
    <source>
        <dbReference type="ARBA" id="ARBA00023014"/>
    </source>
</evidence>
<name>C7N5H7_SLAHD</name>
<dbReference type="Pfam" id="PF12800">
    <property type="entry name" value="Fer4_4"/>
    <property type="match status" value="1"/>
</dbReference>
<sequence>MSATQYGMVIDLRSCTGCQTCVISCKTSNEVPGEGLWAHVENYYGGPLYMAAEVDGKVAMHFRPLLCNHCESPACVLNCPTGAMHKDEETGVVSVDQNICIGCSTCANTCPYGAPALNEDLMVMGKCNLCSGRVDEGKLPFCVQACPARVRYFGDISDPNSDVSKLIAENGAQQYLPENGTNPSVYYILPE</sequence>
<dbReference type="InterPro" id="IPR017896">
    <property type="entry name" value="4Fe4S_Fe-S-bd"/>
</dbReference>
<protein>
    <submittedName>
        <fullName evidence="9">Fe-S-cluster-containing hydrogenase subunit</fullName>
    </submittedName>
</protein>
<reference evidence="9 10" key="1">
    <citation type="journal article" date="2009" name="Stand. Genomic Sci.">
        <title>Complete genome sequence of Slackia heliotrinireducens type strain (RHS 1).</title>
        <authorList>
            <person name="Pukall R."/>
            <person name="Lapidus A."/>
            <person name="Nolan M."/>
            <person name="Copeland A."/>
            <person name="Glavina Del Rio T."/>
            <person name="Lucas S."/>
            <person name="Chen F."/>
            <person name="Tice H."/>
            <person name="Cheng J.F."/>
            <person name="Chertkov O."/>
            <person name="Bruce D."/>
            <person name="Goodwin L."/>
            <person name="Kuske C."/>
            <person name="Brettin T."/>
            <person name="Detter J.C."/>
            <person name="Han C."/>
            <person name="Pitluck S."/>
            <person name="Pati A."/>
            <person name="Mavrommatis K."/>
            <person name="Ivanova N."/>
            <person name="Ovchinnikova G."/>
            <person name="Chen A."/>
            <person name="Palaniappan K."/>
            <person name="Schneider S."/>
            <person name="Rohde M."/>
            <person name="Chain P."/>
            <person name="D'haeseleer P."/>
            <person name="Goker M."/>
            <person name="Bristow J."/>
            <person name="Eisen J.A."/>
            <person name="Markowitz V."/>
            <person name="Kyrpides N.C."/>
            <person name="Klenk H.P."/>
            <person name="Hugenholtz P."/>
        </authorList>
    </citation>
    <scope>NUCLEOTIDE SEQUENCE [LARGE SCALE GENOMIC DNA]</scope>
    <source>
        <strain evidence="10">ATCC 29202 / DSM 20476 / NCTC 11029 / RHS 1</strain>
    </source>
</reference>
<dbReference type="KEGG" id="shi:Shel_11270"/>
<keyword evidence="1" id="KW-0813">Transport</keyword>
<evidence type="ECO:0000256" key="3">
    <source>
        <dbReference type="ARBA" id="ARBA00022723"/>
    </source>
</evidence>
<dbReference type="InterPro" id="IPR017900">
    <property type="entry name" value="4Fe4S_Fe_S_CS"/>
</dbReference>
<dbReference type="eggNOG" id="COG0437">
    <property type="taxonomic scope" value="Bacteria"/>
</dbReference>
<organism evidence="9 10">
    <name type="scientific">Slackia heliotrinireducens (strain ATCC 29202 / DSM 20476 / NCTC 11029 / RHS 1)</name>
    <name type="common">Peptococcus heliotrinreducens</name>
    <dbReference type="NCBI Taxonomy" id="471855"/>
    <lineage>
        <taxon>Bacteria</taxon>
        <taxon>Bacillati</taxon>
        <taxon>Actinomycetota</taxon>
        <taxon>Coriobacteriia</taxon>
        <taxon>Eggerthellales</taxon>
        <taxon>Eggerthellaceae</taxon>
        <taxon>Slackia</taxon>
    </lineage>
</organism>
<dbReference type="Pfam" id="PF13247">
    <property type="entry name" value="Fer4_11"/>
    <property type="match status" value="1"/>
</dbReference>
<evidence type="ECO:0000313" key="10">
    <source>
        <dbReference type="Proteomes" id="UP000002026"/>
    </source>
</evidence>
<keyword evidence="6" id="KW-0408">Iron</keyword>
<dbReference type="PROSITE" id="PS00198">
    <property type="entry name" value="4FE4S_FER_1"/>
    <property type="match status" value="1"/>
</dbReference>
<evidence type="ECO:0000313" key="9">
    <source>
        <dbReference type="EMBL" id="ACV22162.1"/>
    </source>
</evidence>
<proteinExistence type="predicted"/>
<dbReference type="PROSITE" id="PS51379">
    <property type="entry name" value="4FE4S_FER_2"/>
    <property type="match status" value="3"/>
</dbReference>
<evidence type="ECO:0000256" key="2">
    <source>
        <dbReference type="ARBA" id="ARBA00022485"/>
    </source>
</evidence>
<evidence type="ECO:0000256" key="6">
    <source>
        <dbReference type="ARBA" id="ARBA00023004"/>
    </source>
</evidence>
<dbReference type="InterPro" id="IPR050954">
    <property type="entry name" value="ET_IronSulfur_Cluster-Binding"/>
</dbReference>
<dbReference type="Proteomes" id="UP000002026">
    <property type="component" value="Chromosome"/>
</dbReference>
<dbReference type="GO" id="GO:0046872">
    <property type="term" value="F:metal ion binding"/>
    <property type="evidence" value="ECO:0007669"/>
    <property type="project" value="UniProtKB-KW"/>
</dbReference>
<keyword evidence="5" id="KW-0249">Electron transport</keyword>
<keyword evidence="3" id="KW-0479">Metal-binding</keyword>
<accession>C7N5H7</accession>
<keyword evidence="7" id="KW-0411">Iron-sulfur</keyword>
<dbReference type="EMBL" id="CP001684">
    <property type="protein sequence ID" value="ACV22162.1"/>
    <property type="molecule type" value="Genomic_DNA"/>
</dbReference>
<dbReference type="AlphaFoldDB" id="C7N5H7"/>
<dbReference type="STRING" id="471855.Shel_11270"/>
<evidence type="ECO:0000256" key="5">
    <source>
        <dbReference type="ARBA" id="ARBA00022982"/>
    </source>
</evidence>
<gene>
    <name evidence="9" type="ordered locus">Shel_11270</name>
</gene>
<evidence type="ECO:0000259" key="8">
    <source>
        <dbReference type="PROSITE" id="PS51379"/>
    </source>
</evidence>
<dbReference type="CDD" id="cd10551">
    <property type="entry name" value="PsrB"/>
    <property type="match status" value="1"/>
</dbReference>